<feature type="signal peptide" evidence="3">
    <location>
        <begin position="1"/>
        <end position="21"/>
    </location>
</feature>
<keyword evidence="7" id="KW-1185">Reference proteome</keyword>
<comment type="caution">
    <text evidence="6">The sequence shown here is derived from an EMBL/GenBank/DDBJ whole genome shotgun (WGS) entry which is preliminary data.</text>
</comment>
<evidence type="ECO:0000256" key="3">
    <source>
        <dbReference type="SAM" id="SignalP"/>
    </source>
</evidence>
<comment type="similarity">
    <text evidence="1">Belongs to the peptidase M16 family.</text>
</comment>
<keyword evidence="3" id="KW-0732">Signal</keyword>
<proteinExistence type="inferred from homology"/>
<keyword evidence="2" id="KW-0482">Metalloprotease</keyword>
<dbReference type="Gene3D" id="3.30.830.10">
    <property type="entry name" value="Metalloenzyme, LuxS/M16 peptidase-like"/>
    <property type="match status" value="4"/>
</dbReference>
<dbReference type="InterPro" id="IPR011249">
    <property type="entry name" value="Metalloenz_LuxS/M16"/>
</dbReference>
<evidence type="ECO:0000259" key="4">
    <source>
        <dbReference type="Pfam" id="PF00675"/>
    </source>
</evidence>
<dbReference type="PANTHER" id="PTHR11851:SF49">
    <property type="entry name" value="MITOCHONDRIAL-PROCESSING PEPTIDASE SUBUNIT ALPHA"/>
    <property type="match status" value="1"/>
</dbReference>
<evidence type="ECO:0000259" key="5">
    <source>
        <dbReference type="Pfam" id="PF05193"/>
    </source>
</evidence>
<dbReference type="EMBL" id="JBELQC010000001">
    <property type="protein sequence ID" value="MFL9840629.1"/>
    <property type="molecule type" value="Genomic_DNA"/>
</dbReference>
<keyword evidence="2" id="KW-0378">Hydrolase</keyword>
<dbReference type="SUPFAM" id="SSF63411">
    <property type="entry name" value="LuxS/MPP-like metallohydrolase"/>
    <property type="match status" value="4"/>
</dbReference>
<dbReference type="Proteomes" id="UP001629244">
    <property type="component" value="Unassembled WGS sequence"/>
</dbReference>
<feature type="chain" id="PRO_5046599340" evidence="3">
    <location>
        <begin position="22"/>
        <end position="929"/>
    </location>
</feature>
<evidence type="ECO:0000313" key="6">
    <source>
        <dbReference type="EMBL" id="MFL9840629.1"/>
    </source>
</evidence>
<gene>
    <name evidence="6" type="ORF">ABS767_06640</name>
</gene>
<protein>
    <submittedName>
        <fullName evidence="6">Pitrilysin family protein</fullName>
    </submittedName>
</protein>
<dbReference type="RefSeq" id="WP_408077564.1">
    <property type="nucleotide sequence ID" value="NZ_JBELQC010000001.1"/>
</dbReference>
<organism evidence="6 7">
    <name type="scientific">Sphingomonas plantiphila</name>
    <dbReference type="NCBI Taxonomy" id="3163295"/>
    <lineage>
        <taxon>Bacteria</taxon>
        <taxon>Pseudomonadati</taxon>
        <taxon>Pseudomonadota</taxon>
        <taxon>Alphaproteobacteria</taxon>
        <taxon>Sphingomonadales</taxon>
        <taxon>Sphingomonadaceae</taxon>
        <taxon>Sphingomonas</taxon>
    </lineage>
</organism>
<dbReference type="InterPro" id="IPR007863">
    <property type="entry name" value="Peptidase_M16_C"/>
</dbReference>
<feature type="domain" description="Peptidase M16 C-terminal" evidence="5">
    <location>
        <begin position="220"/>
        <end position="395"/>
    </location>
</feature>
<dbReference type="Pfam" id="PF05193">
    <property type="entry name" value="Peptidase_M16_C"/>
    <property type="match status" value="2"/>
</dbReference>
<feature type="domain" description="Peptidase M16 N-terminal" evidence="4">
    <location>
        <begin position="65"/>
        <end position="187"/>
    </location>
</feature>
<dbReference type="Pfam" id="PF00675">
    <property type="entry name" value="Peptidase_M16"/>
    <property type="match status" value="2"/>
</dbReference>
<feature type="domain" description="Peptidase M16 C-terminal" evidence="5">
    <location>
        <begin position="654"/>
        <end position="836"/>
    </location>
</feature>
<name>A0ABW8YK21_9SPHN</name>
<dbReference type="InterPro" id="IPR050361">
    <property type="entry name" value="MPP/UQCRC_Complex"/>
</dbReference>
<reference evidence="6 7" key="1">
    <citation type="submission" date="2024-06" db="EMBL/GenBank/DDBJ databases">
        <authorList>
            <person name="Kaempfer P."/>
            <person name="Viver T."/>
        </authorList>
    </citation>
    <scope>NUCLEOTIDE SEQUENCE [LARGE SCALE GENOMIC DNA]</scope>
    <source>
        <strain evidence="6 7">ST-64</strain>
    </source>
</reference>
<evidence type="ECO:0000256" key="1">
    <source>
        <dbReference type="ARBA" id="ARBA00007261"/>
    </source>
</evidence>
<accession>A0ABW8YK21</accession>
<dbReference type="InterPro" id="IPR011765">
    <property type="entry name" value="Pept_M16_N"/>
</dbReference>
<evidence type="ECO:0000313" key="7">
    <source>
        <dbReference type="Proteomes" id="UP001629244"/>
    </source>
</evidence>
<sequence length="929" mass="101677">MKVRSSSAIPLALLLGWVAMAGASAQQKTPRKPAAVVKQATSAAPEMKPIPISFERFVLPNGLTVIVHEDHKTPIVAVGVWYHVGSANETPGRTGFAHLFEHLMFNGSQHADTDWFEQMNEVGASANGTTDFDTTKYYQVVPSVALDRVLWLESDRMANLLPAVDQAKLDEQRKVVQNEKRQRENQPLARMGEVLTRGSYPAGHPYSWEPIGSMDDLNAATLDDVRAFFNTWYRPNNAVLVLSGDVTVAQAREKVARYFGNIPAGPPINRVKDWPARRTGDTRVQMDVQIANPILFKFWNVPGRNDPQIPMLKIAAETMGEGQSSFLHRRLVLERKLASEVRAGVSSMALGSIFQVNATARPGVGLDRLEAALDEEIAAYLRTGPTAEAVERYKRSRYAGTVRAQAGVLGLASRLAESELFAGDPGDDAARQQRTLAVTPAQAVAAARQWISEGALIVEARAVPKYAVSGAAVDRATKPAIGTMADFALPALQRATLSNGLKIALAERHDVPTVSMTMYFDGGALPDRNPASVGLSEGFSLTIAGTATRSRDDIATALERLGGSVYWTVAQEDTRYSMEALKANLDETLDLYADVLLNPTFPQDEWTRKQERFVRGYEESSLTPTGKFRRLAPRYVVGEDHPYAARLTPETIQKLTTADLRGFYERWVRPDNATLLVVGDTTLAELVPELERRLREWKAPSAPLPTKPALAPPERPAGPRVVLIDQPGAKSSIIKVLQAGGPRTDPDFEVRRVANTVLGGHFLSRLNMNLREQKGWSYGASSSIESAPLIGMIEAGGSVQADKTVDAMREIDREIREIATTRPPTDEEIAAAKNSLLLGLPAQLEGPGGMKGFYADSFEYGLPDDYWNGYVGRVQALTPDQVRSAARGLFRPKELTWIVIGDLSTIEADIRKLGLGEVEVVDAYGKRLR</sequence>
<feature type="domain" description="Peptidase M16 N-terminal" evidence="4">
    <location>
        <begin position="503"/>
        <end position="613"/>
    </location>
</feature>
<keyword evidence="2" id="KW-0645">Protease</keyword>
<dbReference type="PANTHER" id="PTHR11851">
    <property type="entry name" value="METALLOPROTEASE"/>
    <property type="match status" value="1"/>
</dbReference>
<evidence type="ECO:0000256" key="2">
    <source>
        <dbReference type="ARBA" id="ARBA00023049"/>
    </source>
</evidence>